<dbReference type="PANTHER" id="PTHR11261:SF3">
    <property type="entry name" value="RETINOL-BINDING PROTEIN 3"/>
    <property type="match status" value="1"/>
</dbReference>
<comment type="caution">
    <text evidence="3">The sequence shown here is derived from an EMBL/GenBank/DDBJ whole genome shotgun (WGS) entry which is preliminary data.</text>
</comment>
<feature type="signal peptide" evidence="1">
    <location>
        <begin position="1"/>
        <end position="22"/>
    </location>
</feature>
<dbReference type="Gene3D" id="3.90.226.10">
    <property type="entry name" value="2-enoyl-CoA Hydratase, Chain A, domain 1"/>
    <property type="match status" value="1"/>
</dbReference>
<keyword evidence="4" id="KW-1185">Reference proteome</keyword>
<dbReference type="InterPro" id="IPR029045">
    <property type="entry name" value="ClpP/crotonase-like_dom_sf"/>
</dbReference>
<dbReference type="Proteomes" id="UP000249524">
    <property type="component" value="Unassembled WGS sequence"/>
</dbReference>
<dbReference type="Gene3D" id="3.30.750.44">
    <property type="match status" value="1"/>
</dbReference>
<sequence>MIRRLFLAAVASAAVLPTTVLAGDLTAQGAGDVLDQIIAGLDRYMDPAVGTRAQAVLRDHREEYLKLDSREAFAAAVSRDLLSASGDKHLKVSVQTVDAGRQARITDEQQDLVDRRLAYGLSAARRLPANIGYLKLSYFGQTEPGARMVDAALGLLKDTDALIIDLRENRGGGGASDETLVGHLDRELRPMVRIAWRTDEGGTETMQRLPRKPAGEALYASKPVYLLTSNRTFSAAEGFAYHLKAIGRATVVGQTTGGGANPSNRPTPLSYGFRIFIPNGKVTHPVTGANWEGVGVAPDVAVPANEALTAAYRLALAAAQPLVSTAKSEAERTAAIADPGAALLADQAL</sequence>
<dbReference type="SMART" id="SM00245">
    <property type="entry name" value="TSPc"/>
    <property type="match status" value="1"/>
</dbReference>
<keyword evidence="1" id="KW-0732">Signal</keyword>
<dbReference type="PANTHER" id="PTHR11261">
    <property type="entry name" value="INTERPHOTORECEPTOR RETINOID-BINDING PROTEIN"/>
    <property type="match status" value="1"/>
</dbReference>
<dbReference type="CDD" id="cd07563">
    <property type="entry name" value="Peptidase_S41_IRBP"/>
    <property type="match status" value="1"/>
</dbReference>
<dbReference type="RefSeq" id="WP_111274246.1">
    <property type="nucleotide sequence ID" value="NZ_QFYS01000001.1"/>
</dbReference>
<dbReference type="SUPFAM" id="SSF52096">
    <property type="entry name" value="ClpP/crotonase"/>
    <property type="match status" value="1"/>
</dbReference>
<organism evidence="3 4">
    <name type="scientific">Phenylobacterium kunshanense</name>
    <dbReference type="NCBI Taxonomy" id="1445034"/>
    <lineage>
        <taxon>Bacteria</taxon>
        <taxon>Pseudomonadati</taxon>
        <taxon>Pseudomonadota</taxon>
        <taxon>Alphaproteobacteria</taxon>
        <taxon>Caulobacterales</taxon>
        <taxon>Caulobacteraceae</taxon>
        <taxon>Phenylobacterium</taxon>
    </lineage>
</organism>
<dbReference type="GO" id="GO:0008236">
    <property type="term" value="F:serine-type peptidase activity"/>
    <property type="evidence" value="ECO:0007669"/>
    <property type="project" value="InterPro"/>
</dbReference>
<name>A0A328BSC4_9CAUL</name>
<gene>
    <name evidence="3" type="ORF">DJ019_01700</name>
</gene>
<dbReference type="EMBL" id="QFYS01000001">
    <property type="protein sequence ID" value="RAK68754.1"/>
    <property type="molecule type" value="Genomic_DNA"/>
</dbReference>
<feature type="domain" description="Tail specific protease" evidence="2">
    <location>
        <begin position="98"/>
        <end position="303"/>
    </location>
</feature>
<protein>
    <recommendedName>
        <fullName evidence="2">Tail specific protease domain-containing protein</fullName>
    </recommendedName>
</protein>
<evidence type="ECO:0000313" key="4">
    <source>
        <dbReference type="Proteomes" id="UP000249524"/>
    </source>
</evidence>
<accession>A0A328BSC4</accession>
<dbReference type="OrthoDB" id="9758793at2"/>
<evidence type="ECO:0000256" key="1">
    <source>
        <dbReference type="SAM" id="SignalP"/>
    </source>
</evidence>
<evidence type="ECO:0000313" key="3">
    <source>
        <dbReference type="EMBL" id="RAK68754.1"/>
    </source>
</evidence>
<evidence type="ECO:0000259" key="2">
    <source>
        <dbReference type="SMART" id="SM00245"/>
    </source>
</evidence>
<dbReference type="AlphaFoldDB" id="A0A328BSC4"/>
<dbReference type="GO" id="GO:0006508">
    <property type="term" value="P:proteolysis"/>
    <property type="evidence" value="ECO:0007669"/>
    <property type="project" value="InterPro"/>
</dbReference>
<dbReference type="InterPro" id="IPR005151">
    <property type="entry name" value="Tail-specific_protease"/>
</dbReference>
<reference evidence="3 4" key="1">
    <citation type="submission" date="2018-05" db="EMBL/GenBank/DDBJ databases">
        <authorList>
            <person name="Lanie J.A."/>
            <person name="Ng W.-L."/>
            <person name="Kazmierczak K.M."/>
            <person name="Andrzejewski T.M."/>
            <person name="Davidsen T.M."/>
            <person name="Wayne K.J."/>
            <person name="Tettelin H."/>
            <person name="Glass J.I."/>
            <person name="Rusch D."/>
            <person name="Podicherti R."/>
            <person name="Tsui H.-C.T."/>
            <person name="Winkler M.E."/>
        </authorList>
    </citation>
    <scope>NUCLEOTIDE SEQUENCE [LARGE SCALE GENOMIC DNA]</scope>
    <source>
        <strain evidence="3 4">BUT-10</strain>
    </source>
</reference>
<dbReference type="Pfam" id="PF03572">
    <property type="entry name" value="Peptidase_S41"/>
    <property type="match status" value="1"/>
</dbReference>
<proteinExistence type="predicted"/>
<feature type="chain" id="PRO_5016416891" description="Tail specific protease domain-containing protein" evidence="1">
    <location>
        <begin position="23"/>
        <end position="349"/>
    </location>
</feature>